<dbReference type="Gene3D" id="3.40.50.150">
    <property type="entry name" value="Vaccinia Virus protein VP39"/>
    <property type="match status" value="1"/>
</dbReference>
<keyword evidence="2" id="KW-1185">Reference proteome</keyword>
<reference evidence="1 2" key="1">
    <citation type="journal article" date="2016" name="Antonie Van Leeuwenhoek">
        <title>Denitratimonas tolerans gen. nov., sp. nov., a denitrifying bacterium isolated from a bioreactor for tannery wastewater treatment.</title>
        <authorList>
            <person name="Han S.I."/>
            <person name="Kim J.O."/>
            <person name="Lee Y.R."/>
            <person name="Ekpeghere K.I."/>
            <person name="Koh S.C."/>
            <person name="Whang K.S."/>
        </authorList>
    </citation>
    <scope>NUCLEOTIDE SEQUENCE [LARGE SCALE GENOMIC DNA]</scope>
    <source>
        <strain evidence="1 2">KACC 17565</strain>
    </source>
</reference>
<comment type="caution">
    <text evidence="1">The sequence shown here is derived from an EMBL/GenBank/DDBJ whole genome shotgun (WGS) entry which is preliminary data.</text>
</comment>
<accession>A0AAW9R506</accession>
<dbReference type="EMBL" id="JBBDHC010000005">
    <property type="protein sequence ID" value="MEJ1249049.1"/>
    <property type="molecule type" value="Genomic_DNA"/>
</dbReference>
<protein>
    <recommendedName>
        <fullName evidence="3">Methyltransferase type 11 domain-containing protein</fullName>
    </recommendedName>
</protein>
<evidence type="ECO:0000313" key="1">
    <source>
        <dbReference type="EMBL" id="MEJ1249049.1"/>
    </source>
</evidence>
<dbReference type="SUPFAM" id="SSF53335">
    <property type="entry name" value="S-adenosyl-L-methionine-dependent methyltransferases"/>
    <property type="match status" value="1"/>
</dbReference>
<dbReference type="RefSeq" id="WP_337334766.1">
    <property type="nucleotide sequence ID" value="NZ_JBBDHC010000005.1"/>
</dbReference>
<proteinExistence type="predicted"/>
<name>A0AAW9R506_9GAMM</name>
<evidence type="ECO:0008006" key="3">
    <source>
        <dbReference type="Google" id="ProtNLM"/>
    </source>
</evidence>
<dbReference type="Proteomes" id="UP001364472">
    <property type="component" value="Unassembled WGS sequence"/>
</dbReference>
<sequence>MPAASPPRQPESPPSWFDGGVGRAFLDAELGLMMPLLLRRPGLRMCWILPTEASAGRAPPVLMPGETRLWRKGEAWHVGSEPVATVPQQEMDLVVAAHVMGTAIDAKWQLDAVHAMLRPGRTAFFVELNPWSPFRWQWRGKDMHAPSVWSLAERVRDSGLAVEASYALNPSASRDSVGTLLRHDWRTPAWLPHRAFAIRAQRREPGMTAVGSSLPAGFALGAPGG</sequence>
<organism evidence="1 2">
    <name type="scientific">Denitratimonas tolerans</name>
    <dbReference type="NCBI Taxonomy" id="1338420"/>
    <lineage>
        <taxon>Bacteria</taxon>
        <taxon>Pseudomonadati</taxon>
        <taxon>Pseudomonadota</taxon>
        <taxon>Gammaproteobacteria</taxon>
        <taxon>Lysobacterales</taxon>
        <taxon>Lysobacteraceae</taxon>
        <taxon>Denitratimonas</taxon>
    </lineage>
</organism>
<dbReference type="InterPro" id="IPR029063">
    <property type="entry name" value="SAM-dependent_MTases_sf"/>
</dbReference>
<gene>
    <name evidence="1" type="ORF">WB794_05100</name>
</gene>
<dbReference type="AlphaFoldDB" id="A0AAW9R506"/>
<evidence type="ECO:0000313" key="2">
    <source>
        <dbReference type="Proteomes" id="UP001364472"/>
    </source>
</evidence>